<dbReference type="EMBL" id="ML178814">
    <property type="protein sequence ID" value="TFL06972.1"/>
    <property type="molecule type" value="Genomic_DNA"/>
</dbReference>
<dbReference type="PANTHER" id="PTHR23504:SF15">
    <property type="entry name" value="MAJOR FACILITATOR SUPERFAMILY (MFS) PROFILE DOMAIN-CONTAINING PROTEIN"/>
    <property type="match status" value="1"/>
</dbReference>
<evidence type="ECO:0000256" key="4">
    <source>
        <dbReference type="ARBA" id="ARBA00022989"/>
    </source>
</evidence>
<evidence type="ECO:0000256" key="6">
    <source>
        <dbReference type="SAM" id="MobiDB-lite"/>
    </source>
</evidence>
<keyword evidence="10" id="KW-1185">Reference proteome</keyword>
<evidence type="ECO:0000313" key="9">
    <source>
        <dbReference type="EMBL" id="TFL06972.1"/>
    </source>
</evidence>
<keyword evidence="4 7" id="KW-1133">Transmembrane helix</keyword>
<organism evidence="9 10">
    <name type="scientific">Pterulicium gracile</name>
    <dbReference type="NCBI Taxonomy" id="1884261"/>
    <lineage>
        <taxon>Eukaryota</taxon>
        <taxon>Fungi</taxon>
        <taxon>Dikarya</taxon>
        <taxon>Basidiomycota</taxon>
        <taxon>Agaricomycotina</taxon>
        <taxon>Agaricomycetes</taxon>
        <taxon>Agaricomycetidae</taxon>
        <taxon>Agaricales</taxon>
        <taxon>Pleurotineae</taxon>
        <taxon>Pterulaceae</taxon>
        <taxon>Pterulicium</taxon>
    </lineage>
</organism>
<keyword evidence="3 7" id="KW-0812">Transmembrane</keyword>
<dbReference type="GO" id="GO:0016020">
    <property type="term" value="C:membrane"/>
    <property type="evidence" value="ECO:0007669"/>
    <property type="project" value="UniProtKB-SubCell"/>
</dbReference>
<proteinExistence type="predicted"/>
<comment type="subcellular location">
    <subcellularLocation>
        <location evidence="1">Membrane</location>
        <topology evidence="1">Multi-pass membrane protein</topology>
    </subcellularLocation>
</comment>
<evidence type="ECO:0000256" key="7">
    <source>
        <dbReference type="SAM" id="Phobius"/>
    </source>
</evidence>
<evidence type="ECO:0000256" key="2">
    <source>
        <dbReference type="ARBA" id="ARBA00022448"/>
    </source>
</evidence>
<dbReference type="InterPro" id="IPR036259">
    <property type="entry name" value="MFS_trans_sf"/>
</dbReference>
<feature type="domain" description="Major facilitator superfamily (MFS) profile" evidence="8">
    <location>
        <begin position="37"/>
        <end position="564"/>
    </location>
</feature>
<accession>A0A5C3QYG9</accession>
<evidence type="ECO:0000259" key="8">
    <source>
        <dbReference type="PROSITE" id="PS50850"/>
    </source>
</evidence>
<sequence length="625" mass="66443">MHHSDSGSDSDTFDSFSPLLEANTGPKQKQTPIPKLSLTAVCLARLVDPVSFSQIFPYVNEFMGRLGVTDDLDKIGYYSGLVESAFAFCQLLSIYRWAKLSDSIGRRPVIILGMAGLAVGSIGLGLSRTFAGVVIFRCLGGLFSGNVAAVHAAAGELSDSTNQHIIFPIYGLFWPLGSIVGPLVGGALANPATALSPSLFDHKFWRQYPYFLACLVCSMIVILSVIFSLLFLEETHPKKRQPKNSSSPHEQTAHATGSKISSRSISGSTYGSTSRSPSRSTSKIASHPSNESLGPKKSSPPRSRVGSRSSAESLRSQKKPAESPKKQEQAEDRPYSVKELLSISVIRALCASGLALGFIATAFDVLFVLFCYSPVSSGGLGFDPGQIGAGLAASGLVQILIQVLAMPPLLKRVHAGKMYMICMWVWPLTFLLLPLLNVIARHGGESLGNGRNGGYEVEKNPAMEALLIAGLAVTLALSRIGSLGYSLSLMLVKQYAPNSQVLASTNGLVQFAMCIARSIAPAFVSSVFALSIQKNLLGGNLWAIIMVLACIGGVFVSRRIPRSKAAEADVSAGIDSQLNDDGAEGSRLATTVEEDGEETSASGYEGDHDGESVRPGMRRTQGFVS</sequence>
<feature type="compositionally biased region" description="Polar residues" evidence="6">
    <location>
        <begin position="243"/>
        <end position="255"/>
    </location>
</feature>
<dbReference type="Pfam" id="PF07690">
    <property type="entry name" value="MFS_1"/>
    <property type="match status" value="1"/>
</dbReference>
<keyword evidence="5 7" id="KW-0472">Membrane</keyword>
<feature type="transmembrane region" description="Helical" evidence="7">
    <location>
        <begin position="418"/>
        <end position="440"/>
    </location>
</feature>
<dbReference type="Gene3D" id="1.20.1250.20">
    <property type="entry name" value="MFS general substrate transporter like domains"/>
    <property type="match status" value="1"/>
</dbReference>
<dbReference type="AlphaFoldDB" id="A0A5C3QYG9"/>
<dbReference type="PANTHER" id="PTHR23504">
    <property type="entry name" value="MAJOR FACILITATOR SUPERFAMILY DOMAIN-CONTAINING PROTEIN 10"/>
    <property type="match status" value="1"/>
</dbReference>
<feature type="transmembrane region" description="Helical" evidence="7">
    <location>
        <begin position="348"/>
        <end position="375"/>
    </location>
</feature>
<feature type="compositionally biased region" description="Basic and acidic residues" evidence="6">
    <location>
        <begin position="319"/>
        <end position="332"/>
    </location>
</feature>
<evidence type="ECO:0000256" key="3">
    <source>
        <dbReference type="ARBA" id="ARBA00022692"/>
    </source>
</evidence>
<feature type="transmembrane region" description="Helical" evidence="7">
    <location>
        <begin position="133"/>
        <end position="153"/>
    </location>
</feature>
<feature type="transmembrane region" description="Helical" evidence="7">
    <location>
        <begin position="465"/>
        <end position="487"/>
    </location>
</feature>
<feature type="transmembrane region" description="Helical" evidence="7">
    <location>
        <begin position="165"/>
        <end position="188"/>
    </location>
</feature>
<evidence type="ECO:0000256" key="1">
    <source>
        <dbReference type="ARBA" id="ARBA00004141"/>
    </source>
</evidence>
<feature type="transmembrane region" description="Helical" evidence="7">
    <location>
        <begin position="387"/>
        <end position="406"/>
    </location>
</feature>
<feature type="transmembrane region" description="Helical" evidence="7">
    <location>
        <begin position="536"/>
        <end position="556"/>
    </location>
</feature>
<dbReference type="GO" id="GO:0022857">
    <property type="term" value="F:transmembrane transporter activity"/>
    <property type="evidence" value="ECO:0007669"/>
    <property type="project" value="InterPro"/>
</dbReference>
<dbReference type="Proteomes" id="UP000305067">
    <property type="component" value="Unassembled WGS sequence"/>
</dbReference>
<feature type="region of interest" description="Disordered" evidence="6">
    <location>
        <begin position="238"/>
        <end position="332"/>
    </location>
</feature>
<feature type="transmembrane region" description="Helical" evidence="7">
    <location>
        <begin position="109"/>
        <end position="127"/>
    </location>
</feature>
<evidence type="ECO:0000313" key="10">
    <source>
        <dbReference type="Proteomes" id="UP000305067"/>
    </source>
</evidence>
<reference evidence="9 10" key="1">
    <citation type="journal article" date="2019" name="Nat. Ecol. Evol.">
        <title>Megaphylogeny resolves global patterns of mushroom evolution.</title>
        <authorList>
            <person name="Varga T."/>
            <person name="Krizsan K."/>
            <person name="Foldi C."/>
            <person name="Dima B."/>
            <person name="Sanchez-Garcia M."/>
            <person name="Sanchez-Ramirez S."/>
            <person name="Szollosi G.J."/>
            <person name="Szarkandi J.G."/>
            <person name="Papp V."/>
            <person name="Albert L."/>
            <person name="Andreopoulos W."/>
            <person name="Angelini C."/>
            <person name="Antonin V."/>
            <person name="Barry K.W."/>
            <person name="Bougher N.L."/>
            <person name="Buchanan P."/>
            <person name="Buyck B."/>
            <person name="Bense V."/>
            <person name="Catcheside P."/>
            <person name="Chovatia M."/>
            <person name="Cooper J."/>
            <person name="Damon W."/>
            <person name="Desjardin D."/>
            <person name="Finy P."/>
            <person name="Geml J."/>
            <person name="Haridas S."/>
            <person name="Hughes K."/>
            <person name="Justo A."/>
            <person name="Karasinski D."/>
            <person name="Kautmanova I."/>
            <person name="Kiss B."/>
            <person name="Kocsube S."/>
            <person name="Kotiranta H."/>
            <person name="LaButti K.M."/>
            <person name="Lechner B.E."/>
            <person name="Liimatainen K."/>
            <person name="Lipzen A."/>
            <person name="Lukacs Z."/>
            <person name="Mihaltcheva S."/>
            <person name="Morgado L.N."/>
            <person name="Niskanen T."/>
            <person name="Noordeloos M.E."/>
            <person name="Ohm R.A."/>
            <person name="Ortiz-Santana B."/>
            <person name="Ovrebo C."/>
            <person name="Racz N."/>
            <person name="Riley R."/>
            <person name="Savchenko A."/>
            <person name="Shiryaev A."/>
            <person name="Soop K."/>
            <person name="Spirin V."/>
            <person name="Szebenyi C."/>
            <person name="Tomsovsky M."/>
            <person name="Tulloss R.E."/>
            <person name="Uehling J."/>
            <person name="Grigoriev I.V."/>
            <person name="Vagvolgyi C."/>
            <person name="Papp T."/>
            <person name="Martin F.M."/>
            <person name="Miettinen O."/>
            <person name="Hibbett D.S."/>
            <person name="Nagy L.G."/>
        </authorList>
    </citation>
    <scope>NUCLEOTIDE SEQUENCE [LARGE SCALE GENOMIC DNA]</scope>
    <source>
        <strain evidence="9 10">CBS 309.79</strain>
    </source>
</reference>
<feature type="region of interest" description="Disordered" evidence="6">
    <location>
        <begin position="576"/>
        <end position="625"/>
    </location>
</feature>
<protein>
    <submittedName>
        <fullName evidence="9">Major facilitator superfamily domain-containing protein</fullName>
    </submittedName>
</protein>
<feature type="transmembrane region" description="Helical" evidence="7">
    <location>
        <begin position="75"/>
        <end position="97"/>
    </location>
</feature>
<dbReference type="SUPFAM" id="SSF103473">
    <property type="entry name" value="MFS general substrate transporter"/>
    <property type="match status" value="1"/>
</dbReference>
<dbReference type="InterPro" id="IPR011701">
    <property type="entry name" value="MFS"/>
</dbReference>
<dbReference type="OrthoDB" id="419616at2759"/>
<dbReference type="PROSITE" id="PS50850">
    <property type="entry name" value="MFS"/>
    <property type="match status" value="1"/>
</dbReference>
<name>A0A5C3QYG9_9AGAR</name>
<feature type="transmembrane region" description="Helical" evidence="7">
    <location>
        <begin position="508"/>
        <end position="530"/>
    </location>
</feature>
<feature type="compositionally biased region" description="Low complexity" evidence="6">
    <location>
        <begin position="257"/>
        <end position="310"/>
    </location>
</feature>
<feature type="transmembrane region" description="Helical" evidence="7">
    <location>
        <begin position="208"/>
        <end position="232"/>
    </location>
</feature>
<gene>
    <name evidence="9" type="ORF">BDV98DRAFT_587504</name>
</gene>
<evidence type="ECO:0000256" key="5">
    <source>
        <dbReference type="ARBA" id="ARBA00023136"/>
    </source>
</evidence>
<keyword evidence="2" id="KW-0813">Transport</keyword>
<dbReference type="InterPro" id="IPR020846">
    <property type="entry name" value="MFS_dom"/>
</dbReference>